<dbReference type="InterPro" id="IPR036420">
    <property type="entry name" value="BRCT_dom_sf"/>
</dbReference>
<dbReference type="SMART" id="SM00479">
    <property type="entry name" value="EXOIII"/>
    <property type="match status" value="1"/>
</dbReference>
<dbReference type="GO" id="GO:0005829">
    <property type="term" value="C:cytosol"/>
    <property type="evidence" value="ECO:0007669"/>
    <property type="project" value="TreeGrafter"/>
</dbReference>
<feature type="domain" description="BRCT" evidence="2">
    <location>
        <begin position="218"/>
        <end position="311"/>
    </location>
</feature>
<dbReference type="PANTHER" id="PTHR30231">
    <property type="entry name" value="DNA POLYMERASE III SUBUNIT EPSILON"/>
    <property type="match status" value="1"/>
</dbReference>
<keyword evidence="1 3" id="KW-0269">Exonuclease</keyword>
<dbReference type="NCBIfam" id="TIGR00573">
    <property type="entry name" value="dnaq"/>
    <property type="match status" value="1"/>
</dbReference>
<dbReference type="CDD" id="cd06127">
    <property type="entry name" value="DEDDh"/>
    <property type="match status" value="1"/>
</dbReference>
<dbReference type="Gene3D" id="3.40.50.10190">
    <property type="entry name" value="BRCT domain"/>
    <property type="match status" value="1"/>
</dbReference>
<evidence type="ECO:0000259" key="2">
    <source>
        <dbReference type="PROSITE" id="PS50172"/>
    </source>
</evidence>
<dbReference type="InterPro" id="IPR013520">
    <property type="entry name" value="Ribonucl_H"/>
</dbReference>
<dbReference type="SUPFAM" id="SSF53098">
    <property type="entry name" value="Ribonuclease H-like"/>
    <property type="match status" value="1"/>
</dbReference>
<dbReference type="SMART" id="SM00292">
    <property type="entry name" value="BRCT"/>
    <property type="match status" value="1"/>
</dbReference>
<dbReference type="Proteomes" id="UP001079535">
    <property type="component" value="Unassembled WGS sequence"/>
</dbReference>
<gene>
    <name evidence="3" type="ORF">OZZ17_10225</name>
</gene>
<evidence type="ECO:0000313" key="4">
    <source>
        <dbReference type="Proteomes" id="UP001079535"/>
    </source>
</evidence>
<dbReference type="RefSeq" id="WP_268803606.1">
    <property type="nucleotide sequence ID" value="NZ_JAPRAY010000013.1"/>
</dbReference>
<sequence length="311" mass="35595">MREKKGKSLIEAPDSFVIIDIETTGLMPYWDDIIEVGAIRYEHGIEVRRFSSLVKPPVCEDGSYIDDYIIELTGITNEMLSTAPNIENVLSDLDSFIGNSILIGHNVNFDINFLYDNFEEYLGKSLSNDFIDTMRLSRNLHPEEKHHRLSDLCQRYELSYSSAHRSINDCELTYSCYKHLLSEIDDKFSDFNSFIKSRRRRSYEVKAKDIQSNCTNFDITHPLFGKVCVFTGVLEKMTRKDAMQLVANLGGINGDNVTKKTNFLILGNNDYCKTIKDGKSNKQKKAEKLKLAGCDIEVLPESVFYDLLESE</sequence>
<dbReference type="GO" id="GO:0003887">
    <property type="term" value="F:DNA-directed DNA polymerase activity"/>
    <property type="evidence" value="ECO:0007669"/>
    <property type="project" value="InterPro"/>
</dbReference>
<dbReference type="GO" id="GO:0003677">
    <property type="term" value="F:DNA binding"/>
    <property type="evidence" value="ECO:0007669"/>
    <property type="project" value="InterPro"/>
</dbReference>
<organism evidence="3 4">
    <name type="scientific">Mediterraneibacter gnavus</name>
    <name type="common">Ruminococcus gnavus</name>
    <dbReference type="NCBI Taxonomy" id="33038"/>
    <lineage>
        <taxon>Bacteria</taxon>
        <taxon>Bacillati</taxon>
        <taxon>Bacillota</taxon>
        <taxon>Clostridia</taxon>
        <taxon>Lachnospirales</taxon>
        <taxon>Lachnospiraceae</taxon>
        <taxon>Mediterraneibacter</taxon>
    </lineage>
</organism>
<reference evidence="3" key="1">
    <citation type="submission" date="2022-11" db="EMBL/GenBank/DDBJ databases">
        <title>Temperate bacteriophages infecting mucin-degrading bacterium Ruminococcus gnavus from the human gut.</title>
        <authorList>
            <person name="Buttimer C."/>
        </authorList>
    </citation>
    <scope>NUCLEOTIDE SEQUENCE</scope>
    <source>
        <strain evidence="3">CCUG 49994</strain>
    </source>
</reference>
<dbReference type="InterPro" id="IPR006054">
    <property type="entry name" value="DnaQ"/>
</dbReference>
<dbReference type="InterPro" id="IPR001357">
    <property type="entry name" value="BRCT_dom"/>
</dbReference>
<dbReference type="InterPro" id="IPR036397">
    <property type="entry name" value="RNaseH_sf"/>
</dbReference>
<dbReference type="SUPFAM" id="SSF52113">
    <property type="entry name" value="BRCT domain"/>
    <property type="match status" value="1"/>
</dbReference>
<dbReference type="CDD" id="cd17748">
    <property type="entry name" value="BRCT_DNA_ligase_like"/>
    <property type="match status" value="1"/>
</dbReference>
<proteinExistence type="predicted"/>
<dbReference type="InterPro" id="IPR012337">
    <property type="entry name" value="RNaseH-like_sf"/>
</dbReference>
<name>A0A9Q4F2F2_MEDGN</name>
<dbReference type="PROSITE" id="PS50172">
    <property type="entry name" value="BRCT"/>
    <property type="match status" value="1"/>
</dbReference>
<evidence type="ECO:0000313" key="3">
    <source>
        <dbReference type="EMBL" id="MCZ0667917.1"/>
    </source>
</evidence>
<dbReference type="Pfam" id="PF00533">
    <property type="entry name" value="BRCT"/>
    <property type="match status" value="1"/>
</dbReference>
<dbReference type="Pfam" id="PF00929">
    <property type="entry name" value="RNase_T"/>
    <property type="match status" value="1"/>
</dbReference>
<dbReference type="AlphaFoldDB" id="A0A9Q4F2F2"/>
<protein>
    <submittedName>
        <fullName evidence="3">Exonuclease domain-containing protein</fullName>
    </submittedName>
</protein>
<dbReference type="Gene3D" id="3.30.420.10">
    <property type="entry name" value="Ribonuclease H-like superfamily/Ribonuclease H"/>
    <property type="match status" value="1"/>
</dbReference>
<dbReference type="GO" id="GO:0045004">
    <property type="term" value="P:DNA replication proofreading"/>
    <property type="evidence" value="ECO:0007669"/>
    <property type="project" value="TreeGrafter"/>
</dbReference>
<accession>A0A9Q4F2F2</accession>
<evidence type="ECO:0000256" key="1">
    <source>
        <dbReference type="ARBA" id="ARBA00022839"/>
    </source>
</evidence>
<keyword evidence="1 3" id="KW-0378">Hydrolase</keyword>
<dbReference type="PANTHER" id="PTHR30231:SF37">
    <property type="entry name" value="EXODEOXYRIBONUCLEASE 10"/>
    <property type="match status" value="1"/>
</dbReference>
<dbReference type="EMBL" id="JAPRAY010000013">
    <property type="protein sequence ID" value="MCZ0667917.1"/>
    <property type="molecule type" value="Genomic_DNA"/>
</dbReference>
<keyword evidence="1 3" id="KW-0540">Nuclease</keyword>
<comment type="caution">
    <text evidence="3">The sequence shown here is derived from an EMBL/GenBank/DDBJ whole genome shotgun (WGS) entry which is preliminary data.</text>
</comment>
<dbReference type="GO" id="GO:0008408">
    <property type="term" value="F:3'-5' exonuclease activity"/>
    <property type="evidence" value="ECO:0007669"/>
    <property type="project" value="TreeGrafter"/>
</dbReference>
<dbReference type="FunFam" id="3.30.420.10:FF:000045">
    <property type="entry name" value="3'-5' exonuclease DinG"/>
    <property type="match status" value="1"/>
</dbReference>